<dbReference type="PROSITE" id="PS50995">
    <property type="entry name" value="HTH_MARR_2"/>
    <property type="match status" value="1"/>
</dbReference>
<evidence type="ECO:0000259" key="1">
    <source>
        <dbReference type="PROSITE" id="PS50995"/>
    </source>
</evidence>
<dbReference type="KEGG" id="tio:INP52_01040"/>
<dbReference type="InterPro" id="IPR036390">
    <property type="entry name" value="WH_DNA-bd_sf"/>
</dbReference>
<evidence type="ECO:0000313" key="2">
    <source>
        <dbReference type="EMBL" id="QOY60836.1"/>
    </source>
</evidence>
<dbReference type="GO" id="GO:0003700">
    <property type="term" value="F:DNA-binding transcription factor activity"/>
    <property type="evidence" value="ECO:0007669"/>
    <property type="project" value="InterPro"/>
</dbReference>
<dbReference type="RefSeq" id="WP_194371627.1">
    <property type="nucleotide sequence ID" value="NZ_CP063767.1"/>
</dbReference>
<sequence length="149" mass="16680">MAEERFEDFVGLIDALHREIRRIKASEAEQLGFKGADVMCLHYLARHPEGLTSAELARRADVSRAAISRTVARLEAEGLVEMGSSQSDATRYRVPVTLTERGHEAARPIDDIVNGVLRETGEVLSESQRTQMYDSLNQILNRLESIARD</sequence>
<dbReference type="Proteomes" id="UP000593735">
    <property type="component" value="Chromosome"/>
</dbReference>
<dbReference type="InterPro" id="IPR036388">
    <property type="entry name" value="WH-like_DNA-bd_sf"/>
</dbReference>
<dbReference type="Pfam" id="PF12802">
    <property type="entry name" value="MarR_2"/>
    <property type="match status" value="1"/>
</dbReference>
<dbReference type="PANTHER" id="PTHR33164">
    <property type="entry name" value="TRANSCRIPTIONAL REGULATOR, MARR FAMILY"/>
    <property type="match status" value="1"/>
</dbReference>
<dbReference type="GO" id="GO:0006950">
    <property type="term" value="P:response to stress"/>
    <property type="evidence" value="ECO:0007669"/>
    <property type="project" value="TreeGrafter"/>
</dbReference>
<organism evidence="2 3">
    <name type="scientific">Thermophilibacter immobilis</name>
    <dbReference type="NCBI Taxonomy" id="2779519"/>
    <lineage>
        <taxon>Bacteria</taxon>
        <taxon>Bacillati</taxon>
        <taxon>Actinomycetota</taxon>
        <taxon>Coriobacteriia</taxon>
        <taxon>Coriobacteriales</taxon>
        <taxon>Atopobiaceae</taxon>
        <taxon>Thermophilibacter</taxon>
    </lineage>
</organism>
<name>A0A7S7M8V9_9ACTN</name>
<keyword evidence="3" id="KW-1185">Reference proteome</keyword>
<gene>
    <name evidence="2" type="ORF">INP52_01040</name>
</gene>
<dbReference type="SUPFAM" id="SSF46785">
    <property type="entry name" value="Winged helix' DNA-binding domain"/>
    <property type="match status" value="1"/>
</dbReference>
<protein>
    <submittedName>
        <fullName evidence="2">MarR family transcriptional regulator</fullName>
    </submittedName>
</protein>
<dbReference type="SMART" id="SM00347">
    <property type="entry name" value="HTH_MARR"/>
    <property type="match status" value="1"/>
</dbReference>
<evidence type="ECO:0000313" key="3">
    <source>
        <dbReference type="Proteomes" id="UP000593735"/>
    </source>
</evidence>
<accession>A0A7S7M8V9</accession>
<dbReference type="InterPro" id="IPR039422">
    <property type="entry name" value="MarR/SlyA-like"/>
</dbReference>
<dbReference type="InterPro" id="IPR000835">
    <property type="entry name" value="HTH_MarR-typ"/>
</dbReference>
<dbReference type="AlphaFoldDB" id="A0A7S7M8V9"/>
<reference evidence="2 3" key="1">
    <citation type="submission" date="2020-10" db="EMBL/GenBank/DDBJ databases">
        <title>Olsenella immobilis sp.nov., isolated from the mud in a fermentation cellar used for the production of Chinese strong-flavoured liquor.</title>
        <authorList>
            <person name="Lu L."/>
        </authorList>
    </citation>
    <scope>NUCLEOTIDE SEQUENCE [LARGE SCALE GENOMIC DNA]</scope>
    <source>
        <strain evidence="2 3">LZLJ-2</strain>
    </source>
</reference>
<feature type="domain" description="HTH marR-type" evidence="1">
    <location>
        <begin position="1"/>
        <end position="145"/>
    </location>
</feature>
<proteinExistence type="predicted"/>
<dbReference type="EMBL" id="CP063767">
    <property type="protein sequence ID" value="QOY60836.1"/>
    <property type="molecule type" value="Genomic_DNA"/>
</dbReference>
<dbReference type="Gene3D" id="1.10.10.10">
    <property type="entry name" value="Winged helix-like DNA-binding domain superfamily/Winged helix DNA-binding domain"/>
    <property type="match status" value="1"/>
</dbReference>
<dbReference type="PANTHER" id="PTHR33164:SF43">
    <property type="entry name" value="HTH-TYPE TRANSCRIPTIONAL REPRESSOR YETL"/>
    <property type="match status" value="1"/>
</dbReference>